<dbReference type="PANTHER" id="PTHR12537">
    <property type="entry name" value="RNA BINDING PROTEIN PUMILIO-RELATED"/>
    <property type="match status" value="1"/>
</dbReference>
<accession>A0A9P7MKG8</accession>
<dbReference type="InterPro" id="IPR033712">
    <property type="entry name" value="Pumilio_RNA-bd"/>
</dbReference>
<evidence type="ECO:0000313" key="7">
    <source>
        <dbReference type="Proteomes" id="UP000706124"/>
    </source>
</evidence>
<dbReference type="EMBL" id="SRPO01000001">
    <property type="protein sequence ID" value="KAG5949740.1"/>
    <property type="molecule type" value="Genomic_DNA"/>
</dbReference>
<feature type="repeat" description="Pumilio" evidence="3">
    <location>
        <begin position="574"/>
        <end position="609"/>
    </location>
</feature>
<dbReference type="Proteomes" id="UP000706124">
    <property type="component" value="Unassembled WGS sequence"/>
</dbReference>
<feature type="region of interest" description="Disordered" evidence="4">
    <location>
        <begin position="319"/>
        <end position="339"/>
    </location>
</feature>
<evidence type="ECO:0000313" key="6">
    <source>
        <dbReference type="EMBL" id="KAG5949740.1"/>
    </source>
</evidence>
<dbReference type="InterPro" id="IPR011989">
    <property type="entry name" value="ARM-like"/>
</dbReference>
<keyword evidence="1" id="KW-0677">Repeat</keyword>
<proteinExistence type="predicted"/>
<dbReference type="GO" id="GO:0005737">
    <property type="term" value="C:cytoplasm"/>
    <property type="evidence" value="ECO:0007669"/>
    <property type="project" value="TreeGrafter"/>
</dbReference>
<gene>
    <name evidence="6" type="ORF">E4U60_000025</name>
</gene>
<evidence type="ECO:0000256" key="4">
    <source>
        <dbReference type="SAM" id="MobiDB-lite"/>
    </source>
</evidence>
<dbReference type="PROSITE" id="PS50302">
    <property type="entry name" value="PUM"/>
    <property type="match status" value="8"/>
</dbReference>
<dbReference type="GO" id="GO:0003730">
    <property type="term" value="F:mRNA 3'-UTR binding"/>
    <property type="evidence" value="ECO:0007669"/>
    <property type="project" value="TreeGrafter"/>
</dbReference>
<feature type="region of interest" description="Disordered" evidence="4">
    <location>
        <begin position="791"/>
        <end position="896"/>
    </location>
</feature>
<dbReference type="SMART" id="SM00025">
    <property type="entry name" value="Pumilio"/>
    <property type="match status" value="8"/>
</dbReference>
<feature type="compositionally biased region" description="Basic residues" evidence="4">
    <location>
        <begin position="823"/>
        <end position="832"/>
    </location>
</feature>
<feature type="repeat" description="Pumilio" evidence="3">
    <location>
        <begin position="682"/>
        <end position="717"/>
    </location>
</feature>
<feature type="repeat" description="Pumilio" evidence="3">
    <location>
        <begin position="718"/>
        <end position="760"/>
    </location>
</feature>
<feature type="region of interest" description="Disordered" evidence="4">
    <location>
        <begin position="30"/>
        <end position="51"/>
    </location>
</feature>
<evidence type="ECO:0000256" key="1">
    <source>
        <dbReference type="ARBA" id="ARBA00022737"/>
    </source>
</evidence>
<feature type="compositionally biased region" description="Polar residues" evidence="4">
    <location>
        <begin position="833"/>
        <end position="851"/>
    </location>
</feature>
<feature type="region of interest" description="Disordered" evidence="4">
    <location>
        <begin position="72"/>
        <end position="183"/>
    </location>
</feature>
<dbReference type="Gene3D" id="1.25.10.10">
    <property type="entry name" value="Leucine-rich Repeat Variant"/>
    <property type="match status" value="1"/>
</dbReference>
<dbReference type="PANTHER" id="PTHR12537:SF12">
    <property type="entry name" value="MATERNAL PROTEIN PUMILIO"/>
    <property type="match status" value="1"/>
</dbReference>
<comment type="function">
    <text evidence="2">RNA-binding nucleolar protein required for pre-rRNA processing. Involved in production of 18S rRNA and assembly of small ribosomal subunit.</text>
</comment>
<dbReference type="InterPro" id="IPR001313">
    <property type="entry name" value="Pumilio_RNA-bd_rpt"/>
</dbReference>
<feature type="domain" description="PUM-HD" evidence="5">
    <location>
        <begin position="444"/>
        <end position="786"/>
    </location>
</feature>
<evidence type="ECO:0000259" key="5">
    <source>
        <dbReference type="PROSITE" id="PS50303"/>
    </source>
</evidence>
<organism evidence="6 7">
    <name type="scientific">Claviceps pazoutovae</name>
    <dbReference type="NCBI Taxonomy" id="1649127"/>
    <lineage>
        <taxon>Eukaryota</taxon>
        <taxon>Fungi</taxon>
        <taxon>Dikarya</taxon>
        <taxon>Ascomycota</taxon>
        <taxon>Pezizomycotina</taxon>
        <taxon>Sordariomycetes</taxon>
        <taxon>Hypocreomycetidae</taxon>
        <taxon>Hypocreales</taxon>
        <taxon>Clavicipitaceae</taxon>
        <taxon>Claviceps</taxon>
    </lineage>
</organism>
<feature type="compositionally biased region" description="Polar residues" evidence="4">
    <location>
        <begin position="104"/>
        <end position="121"/>
    </location>
</feature>
<dbReference type="CDD" id="cd07920">
    <property type="entry name" value="Pumilio"/>
    <property type="match status" value="1"/>
</dbReference>
<dbReference type="OrthoDB" id="668540at2759"/>
<dbReference type="GO" id="GO:0000288">
    <property type="term" value="P:nuclear-transcribed mRNA catabolic process, deadenylation-dependent decay"/>
    <property type="evidence" value="ECO:0007669"/>
    <property type="project" value="TreeGrafter"/>
</dbReference>
<feature type="compositionally biased region" description="Polar residues" evidence="4">
    <location>
        <begin position="171"/>
        <end position="181"/>
    </location>
</feature>
<reference evidence="6 7" key="1">
    <citation type="journal article" date="2020" name="bioRxiv">
        <title>Whole genome comparisons of ergot fungi reveals the divergence and evolution of species within the genus Claviceps are the result of varying mechanisms driving genome evolution and host range expansion.</title>
        <authorList>
            <person name="Wyka S.A."/>
            <person name="Mondo S.J."/>
            <person name="Liu M."/>
            <person name="Dettman J."/>
            <person name="Nalam V."/>
            <person name="Broders K.D."/>
        </authorList>
    </citation>
    <scope>NUCLEOTIDE SEQUENCE [LARGE SCALE GENOMIC DNA]</scope>
    <source>
        <strain evidence="6 7">CCC 1485</strain>
    </source>
</reference>
<feature type="region of interest" description="Disordered" evidence="4">
    <location>
        <begin position="219"/>
        <end position="240"/>
    </location>
</feature>
<dbReference type="AlphaFoldDB" id="A0A9P7MKG8"/>
<dbReference type="InterPro" id="IPR016024">
    <property type="entry name" value="ARM-type_fold"/>
</dbReference>
<feature type="repeat" description="Pumilio" evidence="3">
    <location>
        <begin position="538"/>
        <end position="573"/>
    </location>
</feature>
<feature type="compositionally biased region" description="Low complexity" evidence="4">
    <location>
        <begin position="791"/>
        <end position="822"/>
    </location>
</feature>
<protein>
    <recommendedName>
        <fullName evidence="5">PUM-HD domain-containing protein</fullName>
    </recommendedName>
</protein>
<feature type="repeat" description="Pumilio" evidence="3">
    <location>
        <begin position="646"/>
        <end position="681"/>
    </location>
</feature>
<dbReference type="PROSITE" id="PS50303">
    <property type="entry name" value="PUM_HD"/>
    <property type="match status" value="1"/>
</dbReference>
<evidence type="ECO:0000256" key="3">
    <source>
        <dbReference type="PROSITE-ProRule" id="PRU00317"/>
    </source>
</evidence>
<name>A0A9P7MKG8_9HYPO</name>
<keyword evidence="7" id="KW-1185">Reference proteome</keyword>
<feature type="compositionally biased region" description="Low complexity" evidence="4">
    <location>
        <begin position="151"/>
        <end position="161"/>
    </location>
</feature>
<feature type="repeat" description="Pumilio" evidence="3">
    <location>
        <begin position="610"/>
        <end position="645"/>
    </location>
</feature>
<feature type="compositionally biased region" description="Low complexity" evidence="4">
    <location>
        <begin position="852"/>
        <end position="866"/>
    </location>
</feature>
<feature type="repeat" description="Pumilio" evidence="3">
    <location>
        <begin position="466"/>
        <end position="501"/>
    </location>
</feature>
<feature type="compositionally biased region" description="Low complexity" evidence="4">
    <location>
        <begin position="324"/>
        <end position="338"/>
    </location>
</feature>
<dbReference type="InterPro" id="IPR033133">
    <property type="entry name" value="PUM-HD"/>
</dbReference>
<evidence type="ECO:0000256" key="2">
    <source>
        <dbReference type="ARBA" id="ARBA00024893"/>
    </source>
</evidence>
<dbReference type="Pfam" id="PF00806">
    <property type="entry name" value="PUF"/>
    <property type="match status" value="8"/>
</dbReference>
<dbReference type="SUPFAM" id="SSF48371">
    <property type="entry name" value="ARM repeat"/>
    <property type="match status" value="1"/>
</dbReference>
<feature type="repeat" description="Pumilio" evidence="3">
    <location>
        <begin position="502"/>
        <end position="537"/>
    </location>
</feature>
<sequence length="896" mass="97726">MYAHTASATATVTGTSRSSVALLSDILKPKMAPGSSDEPQKSMGSGFPGSGLYPNTNIWTSSLSNTRERSAVNNIGNKGKDPEGSPSGSSALAADSEADWSSHPWKNTMRSTRSVSSSPNRNGEAPAPNRSGYYEHATPSAIGIHQGSFGGSSTPPSNGTSYDPDFRSQQRQEIATGSSCIGSRGIYPQAQGRQSIYPYSGQSHASPALQAFYRGHNTPRNADRSQGTVGGNQRTEQGSSFQLGCQVALDHAGPSGATLINSAPSFQLNPGSQPWMSDAINSMHLNLSPAQYYKAMKRPSIDQVAPASNDRVQNAQHHYSPRYAASSDSWSAQPSSRAPRLNNLERRSAASQFPQVYDPSLYYHQYAYPNIVPQYTPSQVRAQNSLSMYGPASINQGLGQGNINIIHPAAAYAMVPAPYHHAVAGAHSSALPLSGQDQDPDKPLRSVALQTFYACNKSVKRYEIKDLYGHIVEFSGDQAGSRFLQNRLDTANSEEKEHVYREIEPNALQLTKDVFGNYIVQKIFEHGNQVQKRELADKMKGKVVDLSVQLYACRVVQKAIEHVLVDQQLELTMELEPEIMRVIRDPNGNHVVQKVIQVVSRKHLDFIMDALRGQVGGLASHIYGCRVIQRMLEYGTEMDKVEIMAELHPVAQRLITDRYGNYVVQHVISRGKAADRNKMIELVMKKVLPLSNHKYSSNVVEKCIECGSVEQRCAIRDEITTVANNGTMSVQQMMRDQYGNYVIQRLLAHLKGKEREVLVKVTKPLFYAMKKNGMTRQLTALEYPLGFTSVSPGNSPGNSPSNSPAKGPAKSPGSSPGSSLRSSPRKNNKKKGSSSPARGNSTFDTPALTNGSISPQSSSPRSARVSNVDISTDDGSKCGSEKHSRRVNPQLREEEA</sequence>
<comment type="caution">
    <text evidence="6">The sequence shown here is derived from an EMBL/GenBank/DDBJ whole genome shotgun (WGS) entry which is preliminary data.</text>
</comment>